<proteinExistence type="predicted"/>
<dbReference type="Proteomes" id="UP000811246">
    <property type="component" value="Unassembled WGS sequence"/>
</dbReference>
<keyword evidence="1" id="KW-1133">Transmembrane helix</keyword>
<evidence type="ECO:0000313" key="3">
    <source>
        <dbReference type="Proteomes" id="UP000811246"/>
    </source>
</evidence>
<name>A0A922D371_CARIL</name>
<keyword evidence="1" id="KW-0472">Membrane</keyword>
<dbReference type="EMBL" id="MU228959">
    <property type="protein sequence ID" value="KAG6619442.1"/>
    <property type="molecule type" value="Genomic_DNA"/>
</dbReference>
<dbReference type="AlphaFoldDB" id="A0A922D371"/>
<comment type="caution">
    <text evidence="2">The sequence shown here is derived from an EMBL/GenBank/DDBJ whole genome shotgun (WGS) entry which is preliminary data.</text>
</comment>
<sequence length="340" mass="38339">MALQLAFHLAFIKSKLKQINGHVQNFISFSPHPLCAARPHLPCFPFLFFFLLPLSKPHDLISGSPCSPAAYFHFLSFFSSPSLRRTTSSPRSPTFIFFSFFFLPPSVSCSHCSHRHHHCTTRPGLPLPLIAAATPPILAIFSVAINLCIVSLMLLHASLMGVSEAAFRFGHGVSTETKYLTLTRARATRARISSFIYLIRVRVEFDPDICYAIRVRSPVCKFCRARVEFEHVYLLIELEICCSNSARLGSFAALHAESTPSALLPTRLGLNWHDCTYSSHSSYMFKHLINRHFYFSTGIKHAFSSLVSCDSHLLTRMFIPAVMQKALPPRFHTFETPNMN</sequence>
<reference evidence="2" key="1">
    <citation type="submission" date="2021-01" db="EMBL/GenBank/DDBJ databases">
        <authorList>
            <person name="Lovell J.T."/>
            <person name="Bentley N."/>
            <person name="Bhattarai G."/>
            <person name="Jenkins J.W."/>
            <person name="Sreedasyam A."/>
            <person name="Alarcon Y."/>
            <person name="Bock C."/>
            <person name="Boston L."/>
            <person name="Carlson J."/>
            <person name="Cervantes K."/>
            <person name="Clermont K."/>
            <person name="Krom N."/>
            <person name="Kubenka K."/>
            <person name="Mamidi S."/>
            <person name="Mattison C."/>
            <person name="Monteros M."/>
            <person name="Pisani C."/>
            <person name="Plott C."/>
            <person name="Rajasekar S."/>
            <person name="Rhein H.S."/>
            <person name="Rohla C."/>
            <person name="Song M."/>
            <person name="Hilaire R.S."/>
            <person name="Shu S."/>
            <person name="Wells L."/>
            <person name="Wang X."/>
            <person name="Webber J."/>
            <person name="Heerema R.J."/>
            <person name="Klein P."/>
            <person name="Conner P."/>
            <person name="Grauke L."/>
            <person name="Grimwood J."/>
            <person name="Schmutz J."/>
            <person name="Randall J.J."/>
        </authorList>
    </citation>
    <scope>NUCLEOTIDE SEQUENCE</scope>
    <source>
        <tissue evidence="2">Leaf</tissue>
    </source>
</reference>
<evidence type="ECO:0000256" key="1">
    <source>
        <dbReference type="SAM" id="Phobius"/>
    </source>
</evidence>
<organism evidence="2 3">
    <name type="scientific">Carya illinoinensis</name>
    <name type="common">Pecan</name>
    <dbReference type="NCBI Taxonomy" id="32201"/>
    <lineage>
        <taxon>Eukaryota</taxon>
        <taxon>Viridiplantae</taxon>
        <taxon>Streptophyta</taxon>
        <taxon>Embryophyta</taxon>
        <taxon>Tracheophyta</taxon>
        <taxon>Spermatophyta</taxon>
        <taxon>Magnoliopsida</taxon>
        <taxon>eudicotyledons</taxon>
        <taxon>Gunneridae</taxon>
        <taxon>Pentapetalae</taxon>
        <taxon>rosids</taxon>
        <taxon>fabids</taxon>
        <taxon>Fagales</taxon>
        <taxon>Juglandaceae</taxon>
        <taxon>Carya</taxon>
    </lineage>
</organism>
<protein>
    <submittedName>
        <fullName evidence="2">Uncharacterized protein</fullName>
    </submittedName>
</protein>
<accession>A0A922D371</accession>
<keyword evidence="1" id="KW-0812">Transmembrane</keyword>
<evidence type="ECO:0000313" key="2">
    <source>
        <dbReference type="EMBL" id="KAG6619442.1"/>
    </source>
</evidence>
<feature type="transmembrane region" description="Helical" evidence="1">
    <location>
        <begin position="137"/>
        <end position="159"/>
    </location>
</feature>
<gene>
    <name evidence="2" type="ORF">I3842_Q098900</name>
</gene>